<feature type="domain" description="Predicted membrane protein YciQ-like C-terminal" evidence="3">
    <location>
        <begin position="273"/>
        <end position="515"/>
    </location>
</feature>
<protein>
    <recommendedName>
        <fullName evidence="6">DUF2207 domain-containing protein</fullName>
    </recommendedName>
</protein>
<feature type="transmembrane region" description="Helical" evidence="1">
    <location>
        <begin position="406"/>
        <end position="426"/>
    </location>
</feature>
<keyword evidence="1" id="KW-1133">Transmembrane helix</keyword>
<evidence type="ECO:0000259" key="3">
    <source>
        <dbReference type="Pfam" id="PF20990"/>
    </source>
</evidence>
<keyword evidence="5" id="KW-1185">Reference proteome</keyword>
<evidence type="ECO:0000256" key="1">
    <source>
        <dbReference type="SAM" id="Phobius"/>
    </source>
</evidence>
<name>A0A6N8I1R5_9FIRM</name>
<dbReference type="InterPro" id="IPR048389">
    <property type="entry name" value="YciQ-like_C"/>
</dbReference>
<evidence type="ECO:0000259" key="2">
    <source>
        <dbReference type="Pfam" id="PF09972"/>
    </source>
</evidence>
<feature type="domain" description="DUF2207" evidence="2">
    <location>
        <begin position="3"/>
        <end position="196"/>
    </location>
</feature>
<dbReference type="Pfam" id="PF09972">
    <property type="entry name" value="DUF2207"/>
    <property type="match status" value="1"/>
</dbReference>
<evidence type="ECO:0000313" key="4">
    <source>
        <dbReference type="EMBL" id="MVB11858.1"/>
    </source>
</evidence>
<dbReference type="RefSeq" id="WP_166525140.1">
    <property type="nucleotide sequence ID" value="NZ_VWXL01000077.1"/>
</dbReference>
<dbReference type="EMBL" id="VWXL01000077">
    <property type="protein sequence ID" value="MVB11858.1"/>
    <property type="molecule type" value="Genomic_DNA"/>
</dbReference>
<keyword evidence="1" id="KW-0812">Transmembrane</keyword>
<comment type="caution">
    <text evidence="4">The sequence shown here is derived from an EMBL/GenBank/DDBJ whole genome shotgun (WGS) entry which is preliminary data.</text>
</comment>
<keyword evidence="1" id="KW-0472">Membrane</keyword>
<sequence length="618" mass="68570">MQKLNVSAALMENGDMTVSETWKINLKDRNKPYRNIYKSFSLKAGESAEITDLTVYDEDRGIPYSFAGDVDPESVSGDEMQDQCYLYQTGNQVEIGWFMPSIEKGVRTFTFTYRIKNLVTVYQDTAVLYHYFLPSNFSLPVTVMDGTIRFPSGGNKKNVRTWLHTDVKSNLSIDSNDQISFTASSIPVGHSVEVRLCMPPQLFPSSKNVVSQAVLPGIEQEEQKWADEYERKLRMEFLLGVLDAAGAVLLLGITLFFFFRLRKKNKRHAVEVPEYTREIPQGNSPGGIANLYYFYSGLHEKEKNRMLSATLLSMARKGFVQFESTGDRLTVILTGDTKGEELTESEKVFLELITTVGETSGNRFTMREFQKYAESHGEYVGRKLEDFSVATKRELSQRGYYEARPVFFSASKWVGVLLILFAFVLFAGTDILGVLLIYLPVSMLLSGILLMVGGSVKMKLSQKGENEYGVWHGLKKYMVEFSRMKEYGVPQLELWEEYLVYATMMGVSGEVCKQLKMAYPQLRDETYVNGNFAGSYLYFMFGPRIYWGGLAPSRGTFDFGAALGSTFRQVGSAATRLSNSPMNGGGKFGGGFGGGGFGGGGFSGGGGGFGGGGGGGVR</sequence>
<dbReference type="Proteomes" id="UP000469440">
    <property type="component" value="Unassembled WGS sequence"/>
</dbReference>
<gene>
    <name evidence="4" type="ORF">CAFE_25860</name>
</gene>
<reference evidence="4 5" key="1">
    <citation type="submission" date="2019-09" db="EMBL/GenBank/DDBJ databases">
        <title>Genome sequence of Clostridium sp. EA1.</title>
        <authorList>
            <person name="Poehlein A."/>
            <person name="Bengelsdorf F.R."/>
            <person name="Daniel R."/>
        </authorList>
    </citation>
    <scope>NUCLEOTIDE SEQUENCE [LARGE SCALE GENOMIC DNA]</scope>
    <source>
        <strain evidence="4 5">EA1</strain>
    </source>
</reference>
<feature type="transmembrane region" description="Helical" evidence="1">
    <location>
        <begin position="432"/>
        <end position="453"/>
    </location>
</feature>
<proteinExistence type="predicted"/>
<accession>A0A6N8I1R5</accession>
<dbReference type="AlphaFoldDB" id="A0A6N8I1R5"/>
<feature type="transmembrane region" description="Helical" evidence="1">
    <location>
        <begin position="237"/>
        <end position="259"/>
    </location>
</feature>
<evidence type="ECO:0000313" key="5">
    <source>
        <dbReference type="Proteomes" id="UP000469440"/>
    </source>
</evidence>
<organism evidence="4 5">
    <name type="scientific">Caproicibacter fermentans</name>
    <dbReference type="NCBI Taxonomy" id="2576756"/>
    <lineage>
        <taxon>Bacteria</taxon>
        <taxon>Bacillati</taxon>
        <taxon>Bacillota</taxon>
        <taxon>Clostridia</taxon>
        <taxon>Eubacteriales</taxon>
        <taxon>Acutalibacteraceae</taxon>
        <taxon>Caproicibacter</taxon>
    </lineage>
</organism>
<dbReference type="Pfam" id="PF20990">
    <property type="entry name" value="DUF2207_C"/>
    <property type="match status" value="1"/>
</dbReference>
<evidence type="ECO:0008006" key="6">
    <source>
        <dbReference type="Google" id="ProtNLM"/>
    </source>
</evidence>
<dbReference type="InterPro" id="IPR018702">
    <property type="entry name" value="DUF2207"/>
</dbReference>